<name>A0A2S3W433_9PROT</name>
<protein>
    <submittedName>
        <fullName evidence="4">Ribose import ATP-binding protein RbsA</fullName>
        <ecNumber evidence="4">3.6.3.17</ecNumber>
    </submittedName>
</protein>
<dbReference type="EMBL" id="POTC01000006">
    <property type="protein sequence ID" value="POF63568.1"/>
    <property type="molecule type" value="Genomic_DNA"/>
</dbReference>
<dbReference type="CDD" id="cd03216">
    <property type="entry name" value="ABC_Carb_Monos_I"/>
    <property type="match status" value="1"/>
</dbReference>
<keyword evidence="1" id="KW-0547">Nucleotide-binding</keyword>
<accession>A0A2S3W433</accession>
<comment type="caution">
    <text evidence="4">The sequence shown here is derived from an EMBL/GenBank/DDBJ whole genome shotgun (WGS) entry which is preliminary data.</text>
</comment>
<dbReference type="Gene3D" id="3.40.50.300">
    <property type="entry name" value="P-loop containing nucleotide triphosphate hydrolases"/>
    <property type="match status" value="2"/>
</dbReference>
<reference evidence="4 5" key="1">
    <citation type="submission" date="2018-01" db="EMBL/GenBank/DDBJ databases">
        <title>Draft Genome Sequence of Komagataeibacter maltaceti LMG 1529, a Vinegar Producing Acetic Acid Bacterium Isolated from Malt Vinegar Brewery Acetifiers.</title>
        <authorList>
            <person name="Zhang Q."/>
            <person name="Hollensteiner J."/>
            <person name="Poehlein A."/>
            <person name="Daniel R."/>
        </authorList>
    </citation>
    <scope>NUCLEOTIDE SEQUENCE [LARGE SCALE GENOMIC DNA]</scope>
    <source>
        <strain evidence="4 5">LMG 1529</strain>
    </source>
</reference>
<dbReference type="InterPro" id="IPR003593">
    <property type="entry name" value="AAA+_ATPase"/>
</dbReference>
<dbReference type="GO" id="GO:0005524">
    <property type="term" value="F:ATP binding"/>
    <property type="evidence" value="ECO:0007669"/>
    <property type="project" value="UniProtKB-KW"/>
</dbReference>
<dbReference type="PROSITE" id="PS50893">
    <property type="entry name" value="ABC_TRANSPORTER_2"/>
    <property type="match status" value="2"/>
</dbReference>
<dbReference type="InterPro" id="IPR017871">
    <property type="entry name" value="ABC_transporter-like_CS"/>
</dbReference>
<gene>
    <name evidence="4" type="primary">rbsA_2</name>
    <name evidence="4" type="ORF">KMAL_07480</name>
</gene>
<evidence type="ECO:0000256" key="2">
    <source>
        <dbReference type="ARBA" id="ARBA00022840"/>
    </source>
</evidence>
<evidence type="ECO:0000256" key="1">
    <source>
        <dbReference type="ARBA" id="ARBA00022741"/>
    </source>
</evidence>
<dbReference type="GO" id="GO:0016887">
    <property type="term" value="F:ATP hydrolysis activity"/>
    <property type="evidence" value="ECO:0007669"/>
    <property type="project" value="InterPro"/>
</dbReference>
<dbReference type="Pfam" id="PF00005">
    <property type="entry name" value="ABC_tran"/>
    <property type="match status" value="2"/>
</dbReference>
<proteinExistence type="predicted"/>
<dbReference type="PROSITE" id="PS00211">
    <property type="entry name" value="ABC_TRANSPORTER_1"/>
    <property type="match status" value="1"/>
</dbReference>
<dbReference type="PANTHER" id="PTHR43790">
    <property type="entry name" value="CARBOHYDRATE TRANSPORT ATP-BINDING PROTEIN MG119-RELATED"/>
    <property type="match status" value="1"/>
</dbReference>
<keyword evidence="4" id="KW-0378">Hydrolase</keyword>
<dbReference type="InterPro" id="IPR027417">
    <property type="entry name" value="P-loop_NTPase"/>
</dbReference>
<dbReference type="EC" id="3.6.3.17" evidence="4"/>
<sequence>MSTPPPRIAFCGITRAFGSHVANDDISIAIARGSVHAFLGGNGAGKSTLMRMLQGLERPDGGQILLDGAPVSLSGAHDAIARGIGMVHQEFSTIPELSLLDNLILGHEPRARLGRVDRARALHEAEALAAMAGMEVDWSMPTAHAPLHVRQGVEILRVLYRGADVLILDEPSAVLPREQIAGLLRLMRRLRDEGRTLIFISHKLDEVMAVADRASILRDGRHVATLERADMSHDALVRHMTGRPPVPARVPGAQRGEVVLSVRDLSLRDRRGTRRVDGLSFDLHAGEILGLGGVPGAGQDEVLRCVAGLCPCDGGQIALRGRAVERLSTRARRRAGIGYLSAERAGESLCLDASLRDNVVAGRHDAMPFAAWGLRRDAAITGHTRALLDRFGVRRATDLLASGRLSGGNQQRVAMARELDARPCVLLVAQPTRGVDLEGIDVIHHRIVEFAAAGGAVLLVSEEEDELRTLSTRLLALGAVVTDGGIGGHA</sequence>
<dbReference type="InterPro" id="IPR003439">
    <property type="entry name" value="ABC_transporter-like_ATP-bd"/>
</dbReference>
<dbReference type="AlphaFoldDB" id="A0A2S3W433"/>
<dbReference type="Proteomes" id="UP000237344">
    <property type="component" value="Unassembled WGS sequence"/>
</dbReference>
<feature type="domain" description="ABC transporter" evidence="3">
    <location>
        <begin position="260"/>
        <end position="490"/>
    </location>
</feature>
<dbReference type="SMART" id="SM00382">
    <property type="entry name" value="AAA"/>
    <property type="match status" value="2"/>
</dbReference>
<evidence type="ECO:0000313" key="5">
    <source>
        <dbReference type="Proteomes" id="UP000237344"/>
    </source>
</evidence>
<dbReference type="SUPFAM" id="SSF52540">
    <property type="entry name" value="P-loop containing nucleoside triphosphate hydrolases"/>
    <property type="match status" value="2"/>
</dbReference>
<dbReference type="OrthoDB" id="9805029at2"/>
<keyword evidence="5" id="KW-1185">Reference proteome</keyword>
<dbReference type="RefSeq" id="WP_110094424.1">
    <property type="nucleotide sequence ID" value="NZ_NKUE01000013.1"/>
</dbReference>
<feature type="domain" description="ABC transporter" evidence="3">
    <location>
        <begin position="8"/>
        <end position="244"/>
    </location>
</feature>
<evidence type="ECO:0000259" key="3">
    <source>
        <dbReference type="PROSITE" id="PS50893"/>
    </source>
</evidence>
<evidence type="ECO:0000313" key="4">
    <source>
        <dbReference type="EMBL" id="POF63568.1"/>
    </source>
</evidence>
<dbReference type="PANTHER" id="PTHR43790:SF4">
    <property type="entry name" value="GUANOSINE IMPORT ATP-BINDING PROTEIN NUPO"/>
    <property type="match status" value="1"/>
</dbReference>
<keyword evidence="2 4" id="KW-0067">ATP-binding</keyword>
<dbReference type="CDD" id="cd03215">
    <property type="entry name" value="ABC_Carb_Monos_II"/>
    <property type="match status" value="1"/>
</dbReference>
<dbReference type="InterPro" id="IPR050107">
    <property type="entry name" value="ABC_carbohydrate_import_ATPase"/>
</dbReference>
<organism evidence="4 5">
    <name type="scientific">Novacetimonas maltaceti</name>
    <dbReference type="NCBI Taxonomy" id="1203393"/>
    <lineage>
        <taxon>Bacteria</taxon>
        <taxon>Pseudomonadati</taxon>
        <taxon>Pseudomonadota</taxon>
        <taxon>Alphaproteobacteria</taxon>
        <taxon>Acetobacterales</taxon>
        <taxon>Acetobacteraceae</taxon>
        <taxon>Novacetimonas</taxon>
    </lineage>
</organism>